<feature type="domain" description="Rhodanese" evidence="1">
    <location>
        <begin position="186"/>
        <end position="288"/>
    </location>
</feature>
<gene>
    <name evidence="2" type="ORF">KC19_3G135200</name>
</gene>
<dbReference type="InterPro" id="IPR036873">
    <property type="entry name" value="Rhodanese-like_dom_sf"/>
</dbReference>
<dbReference type="InterPro" id="IPR044240">
    <property type="entry name" value="STR4-like"/>
</dbReference>
<dbReference type="CDD" id="cd00158">
    <property type="entry name" value="RHOD"/>
    <property type="match status" value="1"/>
</dbReference>
<accession>A0A8T0II15</accession>
<dbReference type="PANTHER" id="PTHR47377">
    <property type="entry name" value="RHODANESE-LIKE DOMAIN-CONTAINING PROTEIN 4, CHLOROPLASTIC"/>
    <property type="match status" value="1"/>
</dbReference>
<dbReference type="EMBL" id="CM026423">
    <property type="protein sequence ID" value="KAG0583434.1"/>
    <property type="molecule type" value="Genomic_DNA"/>
</dbReference>
<dbReference type="PROSITE" id="PS50206">
    <property type="entry name" value="RHODANESE_3"/>
    <property type="match status" value="1"/>
</dbReference>
<name>A0A8T0II15_CERPU</name>
<keyword evidence="3" id="KW-1185">Reference proteome</keyword>
<dbReference type="Gene3D" id="3.40.250.10">
    <property type="entry name" value="Rhodanese-like domain"/>
    <property type="match status" value="1"/>
</dbReference>
<sequence>MQPTSFEGAIWVQTTGLCESPIVGFVSSSIQSFAVRKIVDWVPGLGAMEVLARARVSAASSVSSVVGSDSTPRNSLPVCVSFRPSSALAGSIVASLSSVPSALALSYEDFVNGVDKATSATNSGAPDGSFVIDFDAAADFMTANPMALVAGLAAVAVPLVAFRALASPQTFGSVSAVEAFNKLSNPETNAQLLDIRAVEDVKAEGVPNLKSLKKKVTQVAYSGEANSFLDKVLAKYQDSETTTLYILDGLDGSSLAAAKLLANSGFQGAYAIKGGVEAWQSNELPWVMPRKGLFDGLKDILNGSDTSSIVPATIGVAAAAGIGATVFTEAETVLQLLGSVAFIQIFAKKFLFAKDREQTIKEVSSFLDTKVAPKGLADDLKEVGRVLLPKSGEVKAAVANGEKVLEKKLKVESVTPEALAAKAAEKVGA</sequence>
<comment type="caution">
    <text evidence="2">The sequence shown here is derived from an EMBL/GenBank/DDBJ whole genome shotgun (WGS) entry which is preliminary data.</text>
</comment>
<dbReference type="Proteomes" id="UP000822688">
    <property type="component" value="Chromosome 3"/>
</dbReference>
<dbReference type="PANTHER" id="PTHR47377:SF1">
    <property type="entry name" value="RHODANESE-LIKE DOMAIN-CONTAINING PROTEIN 4, CHLOROPLASTIC"/>
    <property type="match status" value="1"/>
</dbReference>
<dbReference type="SUPFAM" id="SSF52821">
    <property type="entry name" value="Rhodanese/Cell cycle control phosphatase"/>
    <property type="match status" value="1"/>
</dbReference>
<dbReference type="Pfam" id="PF00581">
    <property type="entry name" value="Rhodanese"/>
    <property type="match status" value="1"/>
</dbReference>
<proteinExistence type="predicted"/>
<evidence type="ECO:0000313" key="3">
    <source>
        <dbReference type="Proteomes" id="UP000822688"/>
    </source>
</evidence>
<organism evidence="2 3">
    <name type="scientific">Ceratodon purpureus</name>
    <name type="common">Fire moss</name>
    <name type="synonym">Dicranum purpureum</name>
    <dbReference type="NCBI Taxonomy" id="3225"/>
    <lineage>
        <taxon>Eukaryota</taxon>
        <taxon>Viridiplantae</taxon>
        <taxon>Streptophyta</taxon>
        <taxon>Embryophyta</taxon>
        <taxon>Bryophyta</taxon>
        <taxon>Bryophytina</taxon>
        <taxon>Bryopsida</taxon>
        <taxon>Dicranidae</taxon>
        <taxon>Pseudoditrichales</taxon>
        <taxon>Ditrichaceae</taxon>
        <taxon>Ceratodon</taxon>
    </lineage>
</organism>
<reference evidence="2" key="1">
    <citation type="submission" date="2020-06" db="EMBL/GenBank/DDBJ databases">
        <title>WGS assembly of Ceratodon purpureus strain R40.</title>
        <authorList>
            <person name="Carey S.B."/>
            <person name="Jenkins J."/>
            <person name="Shu S."/>
            <person name="Lovell J.T."/>
            <person name="Sreedasyam A."/>
            <person name="Maumus F."/>
            <person name="Tiley G.P."/>
            <person name="Fernandez-Pozo N."/>
            <person name="Barry K."/>
            <person name="Chen C."/>
            <person name="Wang M."/>
            <person name="Lipzen A."/>
            <person name="Daum C."/>
            <person name="Saski C.A."/>
            <person name="Payton A.C."/>
            <person name="Mcbreen J.C."/>
            <person name="Conrad R.E."/>
            <person name="Kollar L.M."/>
            <person name="Olsson S."/>
            <person name="Huttunen S."/>
            <person name="Landis J.B."/>
            <person name="Wickett N.J."/>
            <person name="Johnson M.G."/>
            <person name="Rensing S.A."/>
            <person name="Grimwood J."/>
            <person name="Schmutz J."/>
            <person name="Mcdaniel S.F."/>
        </authorList>
    </citation>
    <scope>NUCLEOTIDE SEQUENCE</scope>
    <source>
        <strain evidence="2">R40</strain>
    </source>
</reference>
<dbReference type="AlphaFoldDB" id="A0A8T0II15"/>
<evidence type="ECO:0000259" key="1">
    <source>
        <dbReference type="PROSITE" id="PS50206"/>
    </source>
</evidence>
<dbReference type="InterPro" id="IPR001763">
    <property type="entry name" value="Rhodanese-like_dom"/>
</dbReference>
<protein>
    <recommendedName>
        <fullName evidence="1">Rhodanese domain-containing protein</fullName>
    </recommendedName>
</protein>
<evidence type="ECO:0000313" key="2">
    <source>
        <dbReference type="EMBL" id="KAG0583434.1"/>
    </source>
</evidence>